<organism evidence="4 5">
    <name type="scientific">Nonomuraea dietziae</name>
    <dbReference type="NCBI Taxonomy" id="65515"/>
    <lineage>
        <taxon>Bacteria</taxon>
        <taxon>Bacillati</taxon>
        <taxon>Actinomycetota</taxon>
        <taxon>Actinomycetes</taxon>
        <taxon>Streptosporangiales</taxon>
        <taxon>Streptosporangiaceae</taxon>
        <taxon>Nonomuraea</taxon>
    </lineage>
</organism>
<feature type="domain" description="AB hydrolase-1" evidence="3">
    <location>
        <begin position="72"/>
        <end position="175"/>
    </location>
</feature>
<feature type="chain" id="PRO_5031278003" evidence="2">
    <location>
        <begin position="31"/>
        <end position="327"/>
    </location>
</feature>
<proteinExistence type="predicted"/>
<dbReference type="PANTHER" id="PTHR43329">
    <property type="entry name" value="EPOXIDE HYDROLASE"/>
    <property type="match status" value="1"/>
</dbReference>
<dbReference type="GeneID" id="95394940"/>
<keyword evidence="1" id="KW-0378">Hydrolase</keyword>
<reference evidence="4 5" key="1">
    <citation type="submission" date="2020-08" db="EMBL/GenBank/DDBJ databases">
        <title>Sequencing the genomes of 1000 actinobacteria strains.</title>
        <authorList>
            <person name="Klenk H.-P."/>
        </authorList>
    </citation>
    <scope>NUCLEOTIDE SEQUENCE [LARGE SCALE GENOMIC DNA]</scope>
    <source>
        <strain evidence="4 5">DSM 44320</strain>
    </source>
</reference>
<dbReference type="EMBL" id="JACIBV010000002">
    <property type="protein sequence ID" value="MBB3732952.1"/>
    <property type="molecule type" value="Genomic_DNA"/>
</dbReference>
<evidence type="ECO:0000313" key="5">
    <source>
        <dbReference type="Proteomes" id="UP000579945"/>
    </source>
</evidence>
<dbReference type="PRINTS" id="PR00412">
    <property type="entry name" value="EPOXHYDRLASE"/>
</dbReference>
<dbReference type="Pfam" id="PF00561">
    <property type="entry name" value="Abhydrolase_1"/>
    <property type="match status" value="1"/>
</dbReference>
<sequence>MNLNRRKLITISAALAATGGLAATASPASAAIGPKLPDDAELAASLPGGFRSAHAYVNGIRLHYVTGGAGEPLVLLPGWPATWWSYHKVMPALARHYRVIAVDIRGMGASDKPSGGFDKKTMARDVYELVRKLGHHRVNIAGHDIGAMVAFSFAANHPAATRKLALLDVLHPDESLYQIPMLQRPGGDTHMWWWAFNQVQSLPEQLLAGRSRFLIDWHYGIGLVDQASVTDRDRAIYARVYDRAEAIRAGNGWYQACHQDIQDMKTYAKVNAPVLGLVAPDTRPWFEGTLPHVATDVRGIVTVDKALHWLCEEDPELVSRSLAQFFA</sequence>
<keyword evidence="5" id="KW-1185">Reference proteome</keyword>
<dbReference type="SUPFAM" id="SSF53474">
    <property type="entry name" value="alpha/beta-Hydrolases"/>
    <property type="match status" value="1"/>
</dbReference>
<dbReference type="InterPro" id="IPR029058">
    <property type="entry name" value="AB_hydrolase_fold"/>
</dbReference>
<evidence type="ECO:0000256" key="2">
    <source>
        <dbReference type="SAM" id="SignalP"/>
    </source>
</evidence>
<dbReference type="PRINTS" id="PR00111">
    <property type="entry name" value="ABHYDROLASE"/>
</dbReference>
<evidence type="ECO:0000256" key="1">
    <source>
        <dbReference type="ARBA" id="ARBA00022801"/>
    </source>
</evidence>
<dbReference type="InterPro" id="IPR000639">
    <property type="entry name" value="Epox_hydrolase-like"/>
</dbReference>
<evidence type="ECO:0000259" key="3">
    <source>
        <dbReference type="Pfam" id="PF00561"/>
    </source>
</evidence>
<gene>
    <name evidence="4" type="ORF">FHR33_008899</name>
</gene>
<comment type="caution">
    <text evidence="4">The sequence shown here is derived from an EMBL/GenBank/DDBJ whole genome shotgun (WGS) entry which is preliminary data.</text>
</comment>
<dbReference type="InterPro" id="IPR006311">
    <property type="entry name" value="TAT_signal"/>
</dbReference>
<feature type="signal peptide" evidence="2">
    <location>
        <begin position="1"/>
        <end position="30"/>
    </location>
</feature>
<dbReference type="AlphaFoldDB" id="A0A7W5YSX3"/>
<evidence type="ECO:0000313" key="4">
    <source>
        <dbReference type="EMBL" id="MBB3732952.1"/>
    </source>
</evidence>
<keyword evidence="2" id="KW-0732">Signal</keyword>
<dbReference type="InterPro" id="IPR000073">
    <property type="entry name" value="AB_hydrolase_1"/>
</dbReference>
<name>A0A7W5YSX3_9ACTN</name>
<dbReference type="GO" id="GO:0016787">
    <property type="term" value="F:hydrolase activity"/>
    <property type="evidence" value="ECO:0007669"/>
    <property type="project" value="UniProtKB-KW"/>
</dbReference>
<protein>
    <submittedName>
        <fullName evidence="4">Pimeloyl-ACP methyl ester carboxylesterase</fullName>
    </submittedName>
</protein>
<dbReference type="Proteomes" id="UP000579945">
    <property type="component" value="Unassembled WGS sequence"/>
</dbReference>
<dbReference type="PROSITE" id="PS51318">
    <property type="entry name" value="TAT"/>
    <property type="match status" value="1"/>
</dbReference>
<dbReference type="RefSeq" id="WP_183660870.1">
    <property type="nucleotide sequence ID" value="NZ_JACIBV010000002.1"/>
</dbReference>
<dbReference type="Gene3D" id="3.40.50.1820">
    <property type="entry name" value="alpha/beta hydrolase"/>
    <property type="match status" value="1"/>
</dbReference>
<accession>A0A7W5YSX3</accession>